<dbReference type="InterPro" id="IPR001845">
    <property type="entry name" value="HTH_ArsR_DNA-bd_dom"/>
</dbReference>
<protein>
    <submittedName>
        <fullName evidence="6">Transcriptional regulator, ArsR family</fullName>
    </submittedName>
</protein>
<dbReference type="InterPro" id="IPR051081">
    <property type="entry name" value="HTH_MetalResp_TranReg"/>
</dbReference>
<keyword evidence="1" id="KW-0805">Transcription regulation</keyword>
<accession>A0A1M7TUU2</accession>
<dbReference type="CDD" id="cd00090">
    <property type="entry name" value="HTH_ARSR"/>
    <property type="match status" value="1"/>
</dbReference>
<sequence length="121" mass="13223">MSVWEALGDPVRREILAVLGGGEATVGTLAARFPISRPAVSRHLRVLREAGLVRSEVHGQERVYRLHAAPLAEVDAWLRNVTPVPRSLPGPASRLDALSTELRRGRKTRAKEMADDNRSAG</sequence>
<evidence type="ECO:0000256" key="3">
    <source>
        <dbReference type="ARBA" id="ARBA00023163"/>
    </source>
</evidence>
<dbReference type="InterPro" id="IPR036390">
    <property type="entry name" value="WH_DNA-bd_sf"/>
</dbReference>
<dbReference type="PANTHER" id="PTHR33154">
    <property type="entry name" value="TRANSCRIPTIONAL REGULATOR, ARSR FAMILY"/>
    <property type="match status" value="1"/>
</dbReference>
<dbReference type="GO" id="GO:0003700">
    <property type="term" value="F:DNA-binding transcription factor activity"/>
    <property type="evidence" value="ECO:0007669"/>
    <property type="project" value="InterPro"/>
</dbReference>
<evidence type="ECO:0000256" key="1">
    <source>
        <dbReference type="ARBA" id="ARBA00023015"/>
    </source>
</evidence>
<dbReference type="PANTHER" id="PTHR33154:SF33">
    <property type="entry name" value="TRANSCRIPTIONAL REPRESSOR SDPR"/>
    <property type="match status" value="1"/>
</dbReference>
<dbReference type="NCBIfam" id="NF033788">
    <property type="entry name" value="HTH_metalloreg"/>
    <property type="match status" value="1"/>
</dbReference>
<feature type="region of interest" description="Disordered" evidence="4">
    <location>
        <begin position="84"/>
        <end position="121"/>
    </location>
</feature>
<dbReference type="PRINTS" id="PR00778">
    <property type="entry name" value="HTHARSR"/>
</dbReference>
<evidence type="ECO:0000313" key="6">
    <source>
        <dbReference type="EMBL" id="SHN74509.1"/>
    </source>
</evidence>
<proteinExistence type="predicted"/>
<dbReference type="PROSITE" id="PS50987">
    <property type="entry name" value="HTH_ARSR_2"/>
    <property type="match status" value="1"/>
</dbReference>
<evidence type="ECO:0000313" key="7">
    <source>
        <dbReference type="Proteomes" id="UP000184440"/>
    </source>
</evidence>
<dbReference type="SMART" id="SM00418">
    <property type="entry name" value="HTH_ARSR"/>
    <property type="match status" value="1"/>
</dbReference>
<dbReference type="GO" id="GO:0003677">
    <property type="term" value="F:DNA binding"/>
    <property type="evidence" value="ECO:0007669"/>
    <property type="project" value="UniProtKB-KW"/>
</dbReference>
<dbReference type="Proteomes" id="UP000184440">
    <property type="component" value="Unassembled WGS sequence"/>
</dbReference>
<organism evidence="6 7">
    <name type="scientific">Cryptosporangium aurantiacum</name>
    <dbReference type="NCBI Taxonomy" id="134849"/>
    <lineage>
        <taxon>Bacteria</taxon>
        <taxon>Bacillati</taxon>
        <taxon>Actinomycetota</taxon>
        <taxon>Actinomycetes</taxon>
        <taxon>Cryptosporangiales</taxon>
        <taxon>Cryptosporangiaceae</taxon>
        <taxon>Cryptosporangium</taxon>
    </lineage>
</organism>
<dbReference type="Pfam" id="PF12840">
    <property type="entry name" value="HTH_20"/>
    <property type="match status" value="1"/>
</dbReference>
<dbReference type="EMBL" id="FRCS01000007">
    <property type="protein sequence ID" value="SHN74509.1"/>
    <property type="molecule type" value="Genomic_DNA"/>
</dbReference>
<evidence type="ECO:0000259" key="5">
    <source>
        <dbReference type="PROSITE" id="PS50987"/>
    </source>
</evidence>
<keyword evidence="7" id="KW-1185">Reference proteome</keyword>
<dbReference type="Gene3D" id="1.10.10.10">
    <property type="entry name" value="Winged helix-like DNA-binding domain superfamily/Winged helix DNA-binding domain"/>
    <property type="match status" value="1"/>
</dbReference>
<dbReference type="InterPro" id="IPR036388">
    <property type="entry name" value="WH-like_DNA-bd_sf"/>
</dbReference>
<keyword evidence="3" id="KW-0804">Transcription</keyword>
<reference evidence="6 7" key="1">
    <citation type="submission" date="2016-11" db="EMBL/GenBank/DDBJ databases">
        <authorList>
            <person name="Jaros S."/>
            <person name="Januszkiewicz K."/>
            <person name="Wedrychowicz H."/>
        </authorList>
    </citation>
    <scope>NUCLEOTIDE SEQUENCE [LARGE SCALE GENOMIC DNA]</scope>
    <source>
        <strain evidence="6 7">DSM 46144</strain>
    </source>
</reference>
<dbReference type="RefSeq" id="WP_073259910.1">
    <property type="nucleotide sequence ID" value="NZ_FRCS01000007.1"/>
</dbReference>
<gene>
    <name evidence="6" type="ORF">SAMN05443668_10795</name>
</gene>
<name>A0A1M7TUU2_9ACTN</name>
<evidence type="ECO:0000256" key="2">
    <source>
        <dbReference type="ARBA" id="ARBA00023125"/>
    </source>
</evidence>
<keyword evidence="2" id="KW-0238">DNA-binding</keyword>
<feature type="domain" description="HTH arsR-type" evidence="5">
    <location>
        <begin position="1"/>
        <end position="86"/>
    </location>
</feature>
<dbReference type="InterPro" id="IPR011991">
    <property type="entry name" value="ArsR-like_HTH"/>
</dbReference>
<dbReference type="STRING" id="134849.SAMN05443668_10795"/>
<feature type="compositionally biased region" description="Basic and acidic residues" evidence="4">
    <location>
        <begin position="110"/>
        <end position="121"/>
    </location>
</feature>
<dbReference type="AlphaFoldDB" id="A0A1M7TUU2"/>
<evidence type="ECO:0000256" key="4">
    <source>
        <dbReference type="SAM" id="MobiDB-lite"/>
    </source>
</evidence>
<dbReference type="SUPFAM" id="SSF46785">
    <property type="entry name" value="Winged helix' DNA-binding domain"/>
    <property type="match status" value="1"/>
</dbReference>